<dbReference type="PROSITE" id="PS51208">
    <property type="entry name" value="AUTOTRANSPORTER"/>
    <property type="match status" value="1"/>
</dbReference>
<dbReference type="SUPFAM" id="SSF103515">
    <property type="entry name" value="Autotransporter"/>
    <property type="match status" value="1"/>
</dbReference>
<dbReference type="RefSeq" id="WP_137624593.1">
    <property type="nucleotide sequence ID" value="NZ_NXLY01000047.1"/>
</dbReference>
<dbReference type="Gene3D" id="2.40.128.130">
    <property type="entry name" value="Autotransporter beta-domain"/>
    <property type="match status" value="1"/>
</dbReference>
<organism evidence="2 3">
    <name type="scientific">Campylobacter taeniopygiae</name>
    <dbReference type="NCBI Taxonomy" id="2510188"/>
    <lineage>
        <taxon>Bacteria</taxon>
        <taxon>Pseudomonadati</taxon>
        <taxon>Campylobacterota</taxon>
        <taxon>Epsilonproteobacteria</taxon>
        <taxon>Campylobacterales</taxon>
        <taxon>Campylobacteraceae</taxon>
        <taxon>Campylobacter</taxon>
    </lineage>
</organism>
<dbReference type="Proteomes" id="UP000309584">
    <property type="component" value="Unassembled WGS sequence"/>
</dbReference>
<proteinExistence type="predicted"/>
<reference evidence="2 3" key="1">
    <citation type="submission" date="2018-05" db="EMBL/GenBank/DDBJ databases">
        <title>Novel Campyloabacter and Helicobacter Species and Strains.</title>
        <authorList>
            <person name="Mannion A.J."/>
            <person name="Shen Z."/>
            <person name="Fox J.G."/>
        </authorList>
    </citation>
    <scope>NUCLEOTIDE SEQUENCE [LARGE SCALE GENOMIC DNA]</scope>
    <source>
        <strain evidence="3">MIT10-5678</strain>
    </source>
</reference>
<feature type="non-terminal residue" evidence="2">
    <location>
        <position position="1"/>
    </location>
</feature>
<keyword evidence="3" id="KW-1185">Reference proteome</keyword>
<name>A0ABY2TGR9_9BACT</name>
<sequence length="408" mass="45064">NKDNVTVDKVTVDQSGLDLGQLDNVSNLISGVKPDKIGGISVNGGGEITIDVDPLTGKLATDFNLNASIAGATFRSLINTTSRRSTFIDSVMGNSMQHFAFAKSSAIAMQEKGNLYASASDYIKNDFNNGSYGYNKEHSLFILPYTSSQNVELSLNEESKGHTKGTIIGYSTLKDSGIYGVYAGYEDTKMKSTYFDINNRSYYAGLKYFNTLFTTSKGQEVYLKAQGKTAFVKNNLTKKVGSDKEAGAKPHSYAYGLGADLGMNFNYGNNIFSPEVGLAYEGGYTEAFSMKNIKGNAILSGGERIYKNYLNLFSTKTSFTWFRDWLPNLKTSMELGAKFNINPGVSMKARYGTMKTKDKFYLPRVQEYVTTSMIVPLNDAFYFSLNYNGMFDAKGNTHTGFAQFNYVW</sequence>
<dbReference type="SMART" id="SM00869">
    <property type="entry name" value="Autotransporter"/>
    <property type="match status" value="1"/>
</dbReference>
<dbReference type="InterPro" id="IPR036709">
    <property type="entry name" value="Autotransporte_beta_dom_sf"/>
</dbReference>
<evidence type="ECO:0000313" key="3">
    <source>
        <dbReference type="Proteomes" id="UP000309584"/>
    </source>
</evidence>
<gene>
    <name evidence="2" type="ORF">CQA75_08900</name>
</gene>
<dbReference type="EMBL" id="NXLY01000047">
    <property type="protein sequence ID" value="TKX32698.1"/>
    <property type="molecule type" value="Genomic_DNA"/>
</dbReference>
<accession>A0ABY2TGR9</accession>
<evidence type="ECO:0000313" key="2">
    <source>
        <dbReference type="EMBL" id="TKX32698.1"/>
    </source>
</evidence>
<feature type="domain" description="Autotransporter" evidence="1">
    <location>
        <begin position="133"/>
        <end position="408"/>
    </location>
</feature>
<dbReference type="InterPro" id="IPR005546">
    <property type="entry name" value="Autotransporte_beta"/>
</dbReference>
<comment type="caution">
    <text evidence="2">The sequence shown here is derived from an EMBL/GenBank/DDBJ whole genome shotgun (WGS) entry which is preliminary data.</text>
</comment>
<protein>
    <recommendedName>
        <fullName evidence="1">Autotransporter domain-containing protein</fullName>
    </recommendedName>
</protein>
<evidence type="ECO:0000259" key="1">
    <source>
        <dbReference type="PROSITE" id="PS51208"/>
    </source>
</evidence>